<evidence type="ECO:0000256" key="1">
    <source>
        <dbReference type="ARBA" id="ARBA00002254"/>
    </source>
</evidence>
<keyword evidence="9 10" id="KW-0472">Membrane</keyword>
<evidence type="ECO:0000256" key="5">
    <source>
        <dbReference type="ARBA" id="ARBA00022500"/>
    </source>
</evidence>
<dbReference type="GO" id="GO:0071978">
    <property type="term" value="P:bacterial-type flagellum-dependent swarming motility"/>
    <property type="evidence" value="ECO:0007669"/>
    <property type="project" value="TreeGrafter"/>
</dbReference>
<evidence type="ECO:0000313" key="12">
    <source>
        <dbReference type="Proteomes" id="UP000315215"/>
    </source>
</evidence>
<gene>
    <name evidence="11" type="primary">fliL</name>
    <name evidence="11" type="ORF">FN924_08375</name>
</gene>
<protein>
    <recommendedName>
        <fullName evidence="10">Flagellar protein FliL</fullName>
    </recommendedName>
</protein>
<keyword evidence="6" id="KW-0812">Transmembrane</keyword>
<dbReference type="PANTHER" id="PTHR35091:SF2">
    <property type="entry name" value="FLAGELLAR PROTEIN FLIL"/>
    <property type="match status" value="1"/>
</dbReference>
<evidence type="ECO:0000256" key="8">
    <source>
        <dbReference type="ARBA" id="ARBA00022989"/>
    </source>
</evidence>
<dbReference type="OrthoDB" id="2381796at2"/>
<dbReference type="InterPro" id="IPR005503">
    <property type="entry name" value="FliL"/>
</dbReference>
<keyword evidence="11" id="KW-0282">Flagellum</keyword>
<keyword evidence="4 10" id="KW-1003">Cell membrane</keyword>
<evidence type="ECO:0000256" key="2">
    <source>
        <dbReference type="ARBA" id="ARBA00004162"/>
    </source>
</evidence>
<comment type="function">
    <text evidence="1 10">Controls the rotational direction of flagella during chemotaxis.</text>
</comment>
<comment type="similarity">
    <text evidence="3 10">Belongs to the FliL family.</text>
</comment>
<dbReference type="AlphaFoldDB" id="A0A516KFL7"/>
<dbReference type="EMBL" id="CP041666">
    <property type="protein sequence ID" value="QDP40183.1"/>
    <property type="molecule type" value="Genomic_DNA"/>
</dbReference>
<evidence type="ECO:0000256" key="3">
    <source>
        <dbReference type="ARBA" id="ARBA00008281"/>
    </source>
</evidence>
<keyword evidence="11" id="KW-0969">Cilium</keyword>
<dbReference type="PANTHER" id="PTHR35091">
    <property type="entry name" value="FLAGELLAR PROTEIN FLIL"/>
    <property type="match status" value="1"/>
</dbReference>
<proteinExistence type="inferred from homology"/>
<evidence type="ECO:0000313" key="11">
    <source>
        <dbReference type="EMBL" id="QDP40183.1"/>
    </source>
</evidence>
<reference evidence="11 12" key="1">
    <citation type="submission" date="2019-07" db="EMBL/GenBank/DDBJ databases">
        <authorList>
            <person name="Li J."/>
        </authorList>
    </citation>
    <scope>NUCLEOTIDE SEQUENCE [LARGE SCALE GENOMIC DNA]</scope>
    <source>
        <strain evidence="11 12">TKL69</strain>
    </source>
</reference>
<dbReference type="GO" id="GO:0009425">
    <property type="term" value="C:bacterial-type flagellum basal body"/>
    <property type="evidence" value="ECO:0007669"/>
    <property type="project" value="InterPro"/>
</dbReference>
<dbReference type="Proteomes" id="UP000315215">
    <property type="component" value="Chromosome"/>
</dbReference>
<name>A0A516KFL7_9BACI</name>
<dbReference type="GO" id="GO:0006935">
    <property type="term" value="P:chemotaxis"/>
    <property type="evidence" value="ECO:0007669"/>
    <property type="project" value="UniProtKB-KW"/>
</dbReference>
<dbReference type="KEGG" id="aqt:FN924_08375"/>
<evidence type="ECO:0000256" key="10">
    <source>
        <dbReference type="RuleBase" id="RU364125"/>
    </source>
</evidence>
<evidence type="ECO:0000256" key="9">
    <source>
        <dbReference type="ARBA" id="ARBA00023136"/>
    </source>
</evidence>
<evidence type="ECO:0000256" key="7">
    <source>
        <dbReference type="ARBA" id="ARBA00022779"/>
    </source>
</evidence>
<accession>A0A516KFL7</accession>
<dbReference type="RefSeq" id="WP_143893510.1">
    <property type="nucleotide sequence ID" value="NZ_CP041666.1"/>
</dbReference>
<sequence length="142" mass="16079">MNRKFLTILISVLVVLTIVGAVAVVLVLNLTGDKEEEKVKELTADEMAEYSFEVPEVTTDLKDGSYLKIQYQIVGDSKEAKEEIEKRSFQMKNIMIKQLSPLTADDIQNKLSEIEKKLVVELNKVMEEGKIVDVYTISKVLQ</sequence>
<keyword evidence="7 10" id="KW-0283">Flagellar rotation</keyword>
<comment type="subcellular location">
    <subcellularLocation>
        <location evidence="2">Cell membrane</location>
        <topology evidence="2">Single-pass membrane protein</topology>
    </subcellularLocation>
</comment>
<evidence type="ECO:0000256" key="4">
    <source>
        <dbReference type="ARBA" id="ARBA00022475"/>
    </source>
</evidence>
<organism evidence="11 12">
    <name type="scientific">Radiobacillus deserti</name>
    <dbReference type="NCBI Taxonomy" id="2594883"/>
    <lineage>
        <taxon>Bacteria</taxon>
        <taxon>Bacillati</taxon>
        <taxon>Bacillota</taxon>
        <taxon>Bacilli</taxon>
        <taxon>Bacillales</taxon>
        <taxon>Bacillaceae</taxon>
        <taxon>Radiobacillus</taxon>
    </lineage>
</organism>
<dbReference type="GO" id="GO:0005886">
    <property type="term" value="C:plasma membrane"/>
    <property type="evidence" value="ECO:0007669"/>
    <property type="project" value="UniProtKB-SubCell"/>
</dbReference>
<keyword evidence="11" id="KW-0966">Cell projection</keyword>
<evidence type="ECO:0000256" key="6">
    <source>
        <dbReference type="ARBA" id="ARBA00022692"/>
    </source>
</evidence>
<keyword evidence="8" id="KW-1133">Transmembrane helix</keyword>
<keyword evidence="12" id="KW-1185">Reference proteome</keyword>
<dbReference type="Pfam" id="PF03748">
    <property type="entry name" value="FliL"/>
    <property type="match status" value="1"/>
</dbReference>
<keyword evidence="5 10" id="KW-0145">Chemotaxis</keyword>